<name>A0AA97DAJ9_9FIRM</name>
<dbReference type="InterPro" id="IPR025394">
    <property type="entry name" value="DUF4127"/>
</dbReference>
<dbReference type="Pfam" id="PF13552">
    <property type="entry name" value="DUF4127"/>
    <property type="match status" value="1"/>
</dbReference>
<dbReference type="AlphaFoldDB" id="A0AA97DAJ9"/>
<dbReference type="RefSeq" id="WP_275845701.1">
    <property type="nucleotide sequence ID" value="NZ_CP135996.1"/>
</dbReference>
<protein>
    <submittedName>
        <fullName evidence="1">DUF4127 family protein</fullName>
    </submittedName>
</protein>
<proteinExistence type="predicted"/>
<reference evidence="1 2" key="1">
    <citation type="submission" date="2024-06" db="EMBL/GenBank/DDBJ databases">
        <title>Caproicibacterium argilliputei sp. nov, a novel caproic acid producing anaerobic bacterium isolated from pit mud.</title>
        <authorList>
            <person name="Xia S."/>
        </authorList>
    </citation>
    <scope>NUCLEOTIDE SEQUENCE [LARGE SCALE GENOMIC DNA]</scope>
    <source>
        <strain evidence="1 2">ZCY20-5</strain>
    </source>
</reference>
<evidence type="ECO:0000313" key="1">
    <source>
        <dbReference type="EMBL" id="WOC32784.1"/>
    </source>
</evidence>
<reference evidence="2" key="2">
    <citation type="submission" date="2024-06" db="EMBL/GenBank/DDBJ databases">
        <title>Caproicibacterium argilliputei sp. nov, a novel caproic acid producing anaerobic bacterium isolated from pit mud.</title>
        <authorList>
            <person name="Zeng C."/>
        </authorList>
    </citation>
    <scope>NUCLEOTIDE SEQUENCE [LARGE SCALE GENOMIC DNA]</scope>
    <source>
        <strain evidence="2">ZCY20-5</strain>
    </source>
</reference>
<accession>A0AA97DAJ9</accession>
<sequence>MKKKIVFLPLDERPCNYDFPDRLFSHGDFEIVKPEKLGNKKEPADRAALAAFLKKACRTADGLVVSVDMLLYGGLVPSRLHHHSAAELKKAAVILKEIRQENPGLLIYGFQCIMRCPSYSSSDEEPDYYEHSGALIHQAGEALHRSRLGLCQEQQLKSILKKIDEKELTDYVSRRECNRELNYLMISYVKEGILDMLIIPQDDSAAYGYAAMDQQDVREKIMKERLQTKILMYPGADEVGMTLLARMVNHMSGCKPKVYVKYAAEGAKSVLPIYEGNSLDTTVHFQILAAGCQLTDTYDTADFILAVTAPSEKIEEADRQPSAAKGYCVERCLPELLDFLCERVKEGKLVSVADNAYGNGGELQLISMLDRCGLLDKVAGYAGWNTSANTLGTAIAEGVDACHSGCTQEHMDFLMERYLEDAGYCALVRWQVNSVLEKYGMNYFDVQEQEGTVSNLVFDGLQAFAAAYLPSLAGKVVLQKVWMPWRRMFEVGVRAVYTGKRKGESS</sequence>
<gene>
    <name evidence="1" type="ORF">PXC00_02605</name>
</gene>
<dbReference type="Proteomes" id="UP001300604">
    <property type="component" value="Chromosome"/>
</dbReference>
<evidence type="ECO:0000313" key="2">
    <source>
        <dbReference type="Proteomes" id="UP001300604"/>
    </source>
</evidence>
<keyword evidence="2" id="KW-1185">Reference proteome</keyword>
<dbReference type="EMBL" id="CP135996">
    <property type="protein sequence ID" value="WOC32784.1"/>
    <property type="molecule type" value="Genomic_DNA"/>
</dbReference>
<organism evidence="1 2">
    <name type="scientific">Caproicibacterium argilliputei</name>
    <dbReference type="NCBI Taxonomy" id="3030016"/>
    <lineage>
        <taxon>Bacteria</taxon>
        <taxon>Bacillati</taxon>
        <taxon>Bacillota</taxon>
        <taxon>Clostridia</taxon>
        <taxon>Eubacteriales</taxon>
        <taxon>Oscillospiraceae</taxon>
        <taxon>Caproicibacterium</taxon>
    </lineage>
</organism>
<dbReference type="KEGG" id="carl:PXC00_02605"/>
<reference evidence="2" key="3">
    <citation type="submission" date="2024-06" db="EMBL/GenBank/DDBJ databases">
        <authorList>
            <person name="Zeng C."/>
        </authorList>
    </citation>
    <scope>NUCLEOTIDE SEQUENCE [LARGE SCALE GENOMIC DNA]</scope>
    <source>
        <strain evidence="2">ZCY20-5</strain>
    </source>
</reference>